<gene>
    <name evidence="4" type="ORF">BKP35_14285</name>
</gene>
<protein>
    <submittedName>
        <fullName evidence="4">Phosphonate ABC transporter substrate-binding protein</fullName>
    </submittedName>
</protein>
<feature type="signal peptide" evidence="3">
    <location>
        <begin position="1"/>
        <end position="19"/>
    </location>
</feature>
<reference evidence="4 5" key="1">
    <citation type="submission" date="2016-10" db="EMBL/GenBank/DDBJ databases">
        <title>Draft genome sequences of four alkaliphilic bacteria belonging to the Anaerobacillus genus.</title>
        <authorList>
            <person name="Bassil N.M."/>
            <person name="Lloyd J.R."/>
        </authorList>
    </citation>
    <scope>NUCLEOTIDE SEQUENCE [LARGE SCALE GENOMIC DNA]</scope>
    <source>
        <strain evidence="4 5">DSM 15340</strain>
    </source>
</reference>
<comment type="similarity">
    <text evidence="1">Belongs to the phosphate/phosphite/phosphonate binding protein family.</text>
</comment>
<dbReference type="InterPro" id="IPR005770">
    <property type="entry name" value="PhnD"/>
</dbReference>
<evidence type="ECO:0000256" key="1">
    <source>
        <dbReference type="ARBA" id="ARBA00007162"/>
    </source>
</evidence>
<dbReference type="Gene3D" id="3.40.190.10">
    <property type="entry name" value="Periplasmic binding protein-like II"/>
    <property type="match status" value="2"/>
</dbReference>
<sequence length="308" mass="34008">MKKYLLLVLTAMLMLVVAACGSSEEASKDTEQTGSEATVEMPDKLTMGFIPSQEADRIADTVKPLEAKLSEVLGIEVEARVMVDFVGLVEGMRTGHIDIGFLNPFGFVQAENRADVEVILKSVRNGSASYRAQFSVNADSDIHTIEDLLEAEGLAWYYPDTLSTSGFLFPAAHLMDIGVENLDAHFNQVVVGGHDSAIGAILDDVNAFATTFEDARDRFEAERPEIMDEIRVIGYTNEIPNDTISLRAGLPEELKEAITNAFLAFNDDEEMIQIMNEVYTWDAIEAATSEEYDVVRDVFAIFEDQLSQ</sequence>
<dbReference type="OrthoDB" id="9776786at2"/>
<dbReference type="Proteomes" id="UP000180098">
    <property type="component" value="Unassembled WGS sequence"/>
</dbReference>
<dbReference type="SUPFAM" id="SSF53850">
    <property type="entry name" value="Periplasmic binding protein-like II"/>
    <property type="match status" value="1"/>
</dbReference>
<dbReference type="PROSITE" id="PS51257">
    <property type="entry name" value="PROKAR_LIPOPROTEIN"/>
    <property type="match status" value="1"/>
</dbReference>
<dbReference type="GO" id="GO:0043190">
    <property type="term" value="C:ATP-binding cassette (ABC) transporter complex"/>
    <property type="evidence" value="ECO:0007669"/>
    <property type="project" value="InterPro"/>
</dbReference>
<keyword evidence="2 3" id="KW-0732">Signal</keyword>
<dbReference type="PANTHER" id="PTHR35841:SF1">
    <property type="entry name" value="PHOSPHONATES-BINDING PERIPLASMIC PROTEIN"/>
    <property type="match status" value="1"/>
</dbReference>
<dbReference type="NCBIfam" id="TIGR01098">
    <property type="entry name" value="3A0109s03R"/>
    <property type="match status" value="1"/>
</dbReference>
<dbReference type="AlphaFoldDB" id="A0A1S2LCZ0"/>
<proteinExistence type="inferred from homology"/>
<organism evidence="4 5">
    <name type="scientific">Anaerobacillus arseniciselenatis</name>
    <dbReference type="NCBI Taxonomy" id="85682"/>
    <lineage>
        <taxon>Bacteria</taxon>
        <taxon>Bacillati</taxon>
        <taxon>Bacillota</taxon>
        <taxon>Bacilli</taxon>
        <taxon>Bacillales</taxon>
        <taxon>Bacillaceae</taxon>
        <taxon>Anaerobacillus</taxon>
    </lineage>
</organism>
<accession>A0A1S2LCZ0</accession>
<evidence type="ECO:0000256" key="3">
    <source>
        <dbReference type="SAM" id="SignalP"/>
    </source>
</evidence>
<name>A0A1S2LCZ0_9BACI</name>
<dbReference type="Pfam" id="PF12974">
    <property type="entry name" value="Phosphonate-bd"/>
    <property type="match status" value="1"/>
</dbReference>
<dbReference type="CDD" id="cd01071">
    <property type="entry name" value="PBP2_PhnD_like"/>
    <property type="match status" value="1"/>
</dbReference>
<evidence type="ECO:0000313" key="4">
    <source>
        <dbReference type="EMBL" id="OIJ10362.1"/>
    </source>
</evidence>
<evidence type="ECO:0000313" key="5">
    <source>
        <dbReference type="Proteomes" id="UP000180098"/>
    </source>
</evidence>
<feature type="chain" id="PRO_5038792750" evidence="3">
    <location>
        <begin position="20"/>
        <end position="308"/>
    </location>
</feature>
<dbReference type="GO" id="GO:0055085">
    <property type="term" value="P:transmembrane transport"/>
    <property type="evidence" value="ECO:0007669"/>
    <property type="project" value="InterPro"/>
</dbReference>
<keyword evidence="5" id="KW-1185">Reference proteome</keyword>
<dbReference type="EMBL" id="MLQQ01000040">
    <property type="protein sequence ID" value="OIJ10362.1"/>
    <property type="molecule type" value="Genomic_DNA"/>
</dbReference>
<comment type="caution">
    <text evidence="4">The sequence shown here is derived from an EMBL/GenBank/DDBJ whole genome shotgun (WGS) entry which is preliminary data.</text>
</comment>
<dbReference type="PANTHER" id="PTHR35841">
    <property type="entry name" value="PHOSPHONATES-BINDING PERIPLASMIC PROTEIN"/>
    <property type="match status" value="1"/>
</dbReference>
<evidence type="ECO:0000256" key="2">
    <source>
        <dbReference type="ARBA" id="ARBA00022729"/>
    </source>
</evidence>